<dbReference type="STRING" id="56857.A0A200Q2R1"/>
<protein>
    <submittedName>
        <fullName evidence="2">Uncharacterized protein</fullName>
    </submittedName>
</protein>
<dbReference type="OrthoDB" id="539709at2759"/>
<dbReference type="OMA" id="PFDWLGF"/>
<proteinExistence type="predicted"/>
<feature type="transmembrane region" description="Helical" evidence="1">
    <location>
        <begin position="87"/>
        <end position="106"/>
    </location>
</feature>
<sequence length="128" mass="14143">MNGGDDKVICTYPLISTITFGTFAIVYVMFFTLACWRVGTIVINKGLRVRIYMLVFTVLASISAQLVFLASSVFWKSLDLPFDWLGFVVFLSVLLCAVVGEGILVIKPIADAMAVGGHFCRCNSDYRL</sequence>
<reference evidence="2 3" key="1">
    <citation type="journal article" date="2017" name="Mol. Plant">
        <title>The Genome of Medicinal Plant Macleaya cordata Provides New Insights into Benzylisoquinoline Alkaloids Metabolism.</title>
        <authorList>
            <person name="Liu X."/>
            <person name="Liu Y."/>
            <person name="Huang P."/>
            <person name="Ma Y."/>
            <person name="Qing Z."/>
            <person name="Tang Q."/>
            <person name="Cao H."/>
            <person name="Cheng P."/>
            <person name="Zheng Y."/>
            <person name="Yuan Z."/>
            <person name="Zhou Y."/>
            <person name="Liu J."/>
            <person name="Tang Z."/>
            <person name="Zhuo Y."/>
            <person name="Zhang Y."/>
            <person name="Yu L."/>
            <person name="Huang J."/>
            <person name="Yang P."/>
            <person name="Peng Q."/>
            <person name="Zhang J."/>
            <person name="Jiang W."/>
            <person name="Zhang Z."/>
            <person name="Lin K."/>
            <person name="Ro D.K."/>
            <person name="Chen X."/>
            <person name="Xiong X."/>
            <person name="Shang Y."/>
            <person name="Huang S."/>
            <person name="Zeng J."/>
        </authorList>
    </citation>
    <scope>NUCLEOTIDE SEQUENCE [LARGE SCALE GENOMIC DNA]</scope>
    <source>
        <strain evidence="3">cv. BLH2017</strain>
        <tissue evidence="2">Root</tissue>
    </source>
</reference>
<dbReference type="InParanoid" id="A0A200Q2R1"/>
<keyword evidence="3" id="KW-1185">Reference proteome</keyword>
<dbReference type="PANTHER" id="PTHR34116:SF9">
    <property type="entry name" value="OS08G0346600 PROTEIN"/>
    <property type="match status" value="1"/>
</dbReference>
<keyword evidence="1" id="KW-0812">Transmembrane</keyword>
<keyword evidence="1" id="KW-0472">Membrane</keyword>
<comment type="caution">
    <text evidence="2">The sequence shown here is derived from an EMBL/GenBank/DDBJ whole genome shotgun (WGS) entry which is preliminary data.</text>
</comment>
<dbReference type="Proteomes" id="UP000195402">
    <property type="component" value="Unassembled WGS sequence"/>
</dbReference>
<evidence type="ECO:0000256" key="1">
    <source>
        <dbReference type="SAM" id="Phobius"/>
    </source>
</evidence>
<accession>A0A200Q2R1</accession>
<feature type="transmembrane region" description="Helical" evidence="1">
    <location>
        <begin position="12"/>
        <end position="39"/>
    </location>
</feature>
<organism evidence="2 3">
    <name type="scientific">Macleaya cordata</name>
    <name type="common">Five-seeded plume-poppy</name>
    <name type="synonym">Bocconia cordata</name>
    <dbReference type="NCBI Taxonomy" id="56857"/>
    <lineage>
        <taxon>Eukaryota</taxon>
        <taxon>Viridiplantae</taxon>
        <taxon>Streptophyta</taxon>
        <taxon>Embryophyta</taxon>
        <taxon>Tracheophyta</taxon>
        <taxon>Spermatophyta</taxon>
        <taxon>Magnoliopsida</taxon>
        <taxon>Ranunculales</taxon>
        <taxon>Papaveraceae</taxon>
        <taxon>Papaveroideae</taxon>
        <taxon>Macleaya</taxon>
    </lineage>
</organism>
<dbReference type="AlphaFoldDB" id="A0A200Q2R1"/>
<keyword evidence="1" id="KW-1133">Transmembrane helix</keyword>
<name>A0A200Q2R1_MACCD</name>
<evidence type="ECO:0000313" key="3">
    <source>
        <dbReference type="Proteomes" id="UP000195402"/>
    </source>
</evidence>
<dbReference type="PANTHER" id="PTHR34116">
    <property type="entry name" value="PLASMINOGEN ACTIVATOR INHIBITOR"/>
    <property type="match status" value="1"/>
</dbReference>
<feature type="transmembrane region" description="Helical" evidence="1">
    <location>
        <begin position="51"/>
        <end position="75"/>
    </location>
</feature>
<dbReference type="PROSITE" id="PS51257">
    <property type="entry name" value="PROKAR_LIPOPROTEIN"/>
    <property type="match status" value="1"/>
</dbReference>
<evidence type="ECO:0000313" key="2">
    <source>
        <dbReference type="EMBL" id="OVA04752.1"/>
    </source>
</evidence>
<dbReference type="EMBL" id="MVGT01003289">
    <property type="protein sequence ID" value="OVA04752.1"/>
    <property type="molecule type" value="Genomic_DNA"/>
</dbReference>
<gene>
    <name evidence="2" type="ORF">BVC80_1719g88</name>
</gene>